<name>A0ACC0E4R8_9BASI</name>
<reference evidence="1 2" key="3">
    <citation type="journal article" date="2022" name="Microbiol. Spectr.">
        <title>Folding features and dynamics of 3D genome architecture in plant fungal pathogens.</title>
        <authorList>
            <person name="Xia C."/>
        </authorList>
    </citation>
    <scope>NUCLEOTIDE SEQUENCE [LARGE SCALE GENOMIC DNA]</scope>
    <source>
        <strain evidence="1 2">93-210</strain>
    </source>
</reference>
<sequence length="76" mass="8513">MLDANIKSNHATATRNLTSAKDHLSTWITEVAHRFEGNSSQQNFISNQLNSVLEQAAYTEDIVHSHMSALIQAYQL</sequence>
<proteinExistence type="predicted"/>
<evidence type="ECO:0000313" key="1">
    <source>
        <dbReference type="EMBL" id="KAI7944636.1"/>
    </source>
</evidence>
<reference evidence="2" key="2">
    <citation type="journal article" date="2018" name="Mol. Plant Microbe Interact.">
        <title>Genome sequence resources for the wheat stripe rust pathogen (Puccinia striiformis f. sp. tritici) and the barley stripe rust pathogen (Puccinia striiformis f. sp. hordei).</title>
        <authorList>
            <person name="Xia C."/>
            <person name="Wang M."/>
            <person name="Yin C."/>
            <person name="Cornejo O.E."/>
            <person name="Hulbert S.H."/>
            <person name="Chen X."/>
        </authorList>
    </citation>
    <scope>NUCLEOTIDE SEQUENCE [LARGE SCALE GENOMIC DNA]</scope>
    <source>
        <strain evidence="2">93-210</strain>
    </source>
</reference>
<evidence type="ECO:0000313" key="2">
    <source>
        <dbReference type="Proteomes" id="UP001060170"/>
    </source>
</evidence>
<accession>A0ACC0E4R8</accession>
<protein>
    <submittedName>
        <fullName evidence="1">Uncharacterized protein</fullName>
    </submittedName>
</protein>
<dbReference type="EMBL" id="CM045874">
    <property type="protein sequence ID" value="KAI7944636.1"/>
    <property type="molecule type" value="Genomic_DNA"/>
</dbReference>
<comment type="caution">
    <text evidence="1">The sequence shown here is derived from an EMBL/GenBank/DDBJ whole genome shotgun (WGS) entry which is preliminary data.</text>
</comment>
<gene>
    <name evidence="1" type="ORF">MJO28_010331</name>
</gene>
<reference evidence="2" key="1">
    <citation type="journal article" date="2018" name="BMC Genomics">
        <title>Genomic insights into host adaptation between the wheat stripe rust pathogen (Puccinia striiformis f. sp. tritici) and the barley stripe rust pathogen (Puccinia striiformis f. sp. hordei).</title>
        <authorList>
            <person name="Xia C."/>
            <person name="Wang M."/>
            <person name="Yin C."/>
            <person name="Cornejo O.E."/>
            <person name="Hulbert S.H."/>
            <person name="Chen X."/>
        </authorList>
    </citation>
    <scope>NUCLEOTIDE SEQUENCE [LARGE SCALE GENOMIC DNA]</scope>
    <source>
        <strain evidence="2">93-210</strain>
    </source>
</reference>
<keyword evidence="2" id="KW-1185">Reference proteome</keyword>
<dbReference type="Proteomes" id="UP001060170">
    <property type="component" value="Chromosome 10"/>
</dbReference>
<organism evidence="1 2">
    <name type="scientific">Puccinia striiformis f. sp. tritici</name>
    <dbReference type="NCBI Taxonomy" id="168172"/>
    <lineage>
        <taxon>Eukaryota</taxon>
        <taxon>Fungi</taxon>
        <taxon>Dikarya</taxon>
        <taxon>Basidiomycota</taxon>
        <taxon>Pucciniomycotina</taxon>
        <taxon>Pucciniomycetes</taxon>
        <taxon>Pucciniales</taxon>
        <taxon>Pucciniaceae</taxon>
        <taxon>Puccinia</taxon>
    </lineage>
</organism>